<protein>
    <submittedName>
        <fullName evidence="1">Uncharacterized protein</fullName>
    </submittedName>
</protein>
<keyword evidence="2" id="KW-1185">Reference proteome</keyword>
<sequence length="67" mass="7488">MWHGRSAEARVPRDTIAYIYNRNSPARPRAAAPDALTSSVASREAAPRGFLPAFFCDRRPVITWMPS</sequence>
<gene>
    <name evidence="1" type="ORF">GCM10009680_37300</name>
</gene>
<organism evidence="1 2">
    <name type="scientific">Streptomyces yatensis</name>
    <dbReference type="NCBI Taxonomy" id="155177"/>
    <lineage>
        <taxon>Bacteria</taxon>
        <taxon>Bacillati</taxon>
        <taxon>Actinomycetota</taxon>
        <taxon>Actinomycetes</taxon>
        <taxon>Kitasatosporales</taxon>
        <taxon>Streptomycetaceae</taxon>
        <taxon>Streptomyces</taxon>
        <taxon>Streptomyces violaceusniger group</taxon>
    </lineage>
</organism>
<proteinExistence type="predicted"/>
<dbReference type="Proteomes" id="UP001499947">
    <property type="component" value="Unassembled WGS sequence"/>
</dbReference>
<comment type="caution">
    <text evidence="1">The sequence shown here is derived from an EMBL/GenBank/DDBJ whole genome shotgun (WGS) entry which is preliminary data.</text>
</comment>
<accession>A0ABN2HVS6</accession>
<name>A0ABN2HVS6_9ACTN</name>
<reference evidence="1 2" key="1">
    <citation type="journal article" date="2019" name="Int. J. Syst. Evol. Microbiol.">
        <title>The Global Catalogue of Microorganisms (GCM) 10K type strain sequencing project: providing services to taxonomists for standard genome sequencing and annotation.</title>
        <authorList>
            <consortium name="The Broad Institute Genomics Platform"/>
            <consortium name="The Broad Institute Genome Sequencing Center for Infectious Disease"/>
            <person name="Wu L."/>
            <person name="Ma J."/>
        </authorList>
    </citation>
    <scope>NUCLEOTIDE SEQUENCE [LARGE SCALE GENOMIC DNA]</scope>
    <source>
        <strain evidence="1 2">JCM 13244</strain>
    </source>
</reference>
<evidence type="ECO:0000313" key="1">
    <source>
        <dbReference type="EMBL" id="GAA1694082.1"/>
    </source>
</evidence>
<dbReference type="EMBL" id="BAAALR010000045">
    <property type="protein sequence ID" value="GAA1694082.1"/>
    <property type="molecule type" value="Genomic_DNA"/>
</dbReference>
<evidence type="ECO:0000313" key="2">
    <source>
        <dbReference type="Proteomes" id="UP001499947"/>
    </source>
</evidence>